<dbReference type="RefSeq" id="WP_212989568.1">
    <property type="nucleotide sequence ID" value="NZ_BAABEA010000008.1"/>
</dbReference>
<dbReference type="AlphaFoldDB" id="A0A919SCM5"/>
<feature type="region of interest" description="Disordered" evidence="1">
    <location>
        <begin position="1"/>
        <end position="47"/>
    </location>
</feature>
<comment type="caution">
    <text evidence="3">The sequence shown here is derived from an EMBL/GenBank/DDBJ whole genome shotgun (WGS) entry which is preliminary data.</text>
</comment>
<name>A0A919SCM5_9ACTN</name>
<keyword evidence="4" id="KW-1185">Reference proteome</keyword>
<dbReference type="Proteomes" id="UP000681340">
    <property type="component" value="Unassembled WGS sequence"/>
</dbReference>
<evidence type="ECO:0000256" key="1">
    <source>
        <dbReference type="SAM" id="MobiDB-lite"/>
    </source>
</evidence>
<evidence type="ECO:0000256" key="2">
    <source>
        <dbReference type="SAM" id="Phobius"/>
    </source>
</evidence>
<reference evidence="3" key="1">
    <citation type="submission" date="2021-03" db="EMBL/GenBank/DDBJ databases">
        <title>Whole genome shotgun sequence of Actinoplanes auranticolor NBRC 12245.</title>
        <authorList>
            <person name="Komaki H."/>
            <person name="Tamura T."/>
        </authorList>
    </citation>
    <scope>NUCLEOTIDE SEQUENCE</scope>
    <source>
        <strain evidence="3">NBRC 12245</strain>
    </source>
</reference>
<dbReference type="EMBL" id="BOQL01000026">
    <property type="protein sequence ID" value="GIM68563.1"/>
    <property type="molecule type" value="Genomic_DNA"/>
</dbReference>
<feature type="transmembrane region" description="Helical" evidence="2">
    <location>
        <begin position="68"/>
        <end position="86"/>
    </location>
</feature>
<feature type="compositionally biased region" description="Basic and acidic residues" evidence="1">
    <location>
        <begin position="1"/>
        <end position="12"/>
    </location>
</feature>
<evidence type="ECO:0000313" key="4">
    <source>
        <dbReference type="Proteomes" id="UP000681340"/>
    </source>
</evidence>
<keyword evidence="2" id="KW-0812">Transmembrane</keyword>
<keyword evidence="2" id="KW-0472">Membrane</keyword>
<gene>
    <name evidence="3" type="ORF">Aau02nite_32200</name>
</gene>
<proteinExistence type="predicted"/>
<sequence length="88" mass="9893">MTTPAREPDQHPSGRRLPGQPPGVQHPTGQKPAEPVEDRKPSLVERRRERIRAEVQQARNGDHRVPTWVLTTILIVIVVAWLALIITA</sequence>
<accession>A0A919SCM5</accession>
<organism evidence="3 4">
    <name type="scientific">Actinoplanes auranticolor</name>
    <dbReference type="NCBI Taxonomy" id="47988"/>
    <lineage>
        <taxon>Bacteria</taxon>
        <taxon>Bacillati</taxon>
        <taxon>Actinomycetota</taxon>
        <taxon>Actinomycetes</taxon>
        <taxon>Micromonosporales</taxon>
        <taxon>Micromonosporaceae</taxon>
        <taxon>Actinoplanes</taxon>
    </lineage>
</organism>
<evidence type="ECO:0000313" key="3">
    <source>
        <dbReference type="EMBL" id="GIM68563.1"/>
    </source>
</evidence>
<feature type="compositionally biased region" description="Basic and acidic residues" evidence="1">
    <location>
        <begin position="34"/>
        <end position="47"/>
    </location>
</feature>
<protein>
    <submittedName>
        <fullName evidence="3">Uncharacterized protein</fullName>
    </submittedName>
</protein>
<keyword evidence="2" id="KW-1133">Transmembrane helix</keyword>